<evidence type="ECO:0000313" key="2">
    <source>
        <dbReference type="Proteomes" id="UP001519288"/>
    </source>
</evidence>
<name>A0ABS4JJP9_9BACL</name>
<gene>
    <name evidence="1" type="ORF">J2Z69_001865</name>
</gene>
<organism evidence="1 2">
    <name type="scientific">Paenibacillus shirakamiensis</name>
    <dbReference type="NCBI Taxonomy" id="1265935"/>
    <lineage>
        <taxon>Bacteria</taxon>
        <taxon>Bacillati</taxon>
        <taxon>Bacillota</taxon>
        <taxon>Bacilli</taxon>
        <taxon>Bacillales</taxon>
        <taxon>Paenibacillaceae</taxon>
        <taxon>Paenibacillus</taxon>
    </lineage>
</organism>
<protein>
    <submittedName>
        <fullName evidence="1">Uncharacterized protein</fullName>
    </submittedName>
</protein>
<reference evidence="1 2" key="1">
    <citation type="submission" date="2021-03" db="EMBL/GenBank/DDBJ databases">
        <title>Genomic Encyclopedia of Type Strains, Phase IV (KMG-IV): sequencing the most valuable type-strain genomes for metagenomic binning, comparative biology and taxonomic classification.</title>
        <authorList>
            <person name="Goeker M."/>
        </authorList>
    </citation>
    <scope>NUCLEOTIDE SEQUENCE [LARGE SCALE GENOMIC DNA]</scope>
    <source>
        <strain evidence="1 2">DSM 26806</strain>
    </source>
</reference>
<evidence type="ECO:0000313" key="1">
    <source>
        <dbReference type="EMBL" id="MBP2000834.1"/>
    </source>
</evidence>
<keyword evidence="2" id="KW-1185">Reference proteome</keyword>
<sequence length="186" mass="21720">MSEFNYSCITESSINITYLYGGEYFNFNLYMKEGVWILHPFDGILLGNMEMSKLVMSDLFQNKSFQVMLAKERIPFSILRTSIDLEGHVESNHRNSSRDQSNAPDSILDFIEEHTLEEIIQLEQLELRKKISLYSSIMQHMFMNDLGPSDVEFQRIQQITRIYEKALTSMENLNGPHLDFGNQARF</sequence>
<dbReference type="Proteomes" id="UP001519288">
    <property type="component" value="Unassembled WGS sequence"/>
</dbReference>
<dbReference type="EMBL" id="JAGGLD010000002">
    <property type="protein sequence ID" value="MBP2000834.1"/>
    <property type="molecule type" value="Genomic_DNA"/>
</dbReference>
<dbReference type="RefSeq" id="WP_209861311.1">
    <property type="nucleotide sequence ID" value="NZ_JAGGLD010000002.1"/>
</dbReference>
<accession>A0ABS4JJP9</accession>
<proteinExistence type="predicted"/>
<comment type="caution">
    <text evidence="1">The sequence shown here is derived from an EMBL/GenBank/DDBJ whole genome shotgun (WGS) entry which is preliminary data.</text>
</comment>